<dbReference type="EMBL" id="CAJOBO010003420">
    <property type="protein sequence ID" value="CAF4492063.1"/>
    <property type="molecule type" value="Genomic_DNA"/>
</dbReference>
<gene>
    <name evidence="1" type="ORF">HFQ381_LOCUS27107</name>
</gene>
<name>A0A820UWT0_9BILA</name>
<dbReference type="Proteomes" id="UP000663851">
    <property type="component" value="Unassembled WGS sequence"/>
</dbReference>
<comment type="caution">
    <text evidence="1">The sequence shown here is derived from an EMBL/GenBank/DDBJ whole genome shotgun (WGS) entry which is preliminary data.</text>
</comment>
<reference evidence="1" key="1">
    <citation type="submission" date="2021-02" db="EMBL/GenBank/DDBJ databases">
        <authorList>
            <person name="Nowell W R."/>
        </authorList>
    </citation>
    <scope>NUCLEOTIDE SEQUENCE</scope>
</reference>
<organism evidence="1 2">
    <name type="scientific">Rotaria socialis</name>
    <dbReference type="NCBI Taxonomy" id="392032"/>
    <lineage>
        <taxon>Eukaryota</taxon>
        <taxon>Metazoa</taxon>
        <taxon>Spiralia</taxon>
        <taxon>Gnathifera</taxon>
        <taxon>Rotifera</taxon>
        <taxon>Eurotatoria</taxon>
        <taxon>Bdelloidea</taxon>
        <taxon>Philodinida</taxon>
        <taxon>Philodinidae</taxon>
        <taxon>Rotaria</taxon>
    </lineage>
</organism>
<dbReference type="AlphaFoldDB" id="A0A820UWT0"/>
<protein>
    <submittedName>
        <fullName evidence="1">Uncharacterized protein</fullName>
    </submittedName>
</protein>
<evidence type="ECO:0000313" key="2">
    <source>
        <dbReference type="Proteomes" id="UP000663851"/>
    </source>
</evidence>
<proteinExistence type="predicted"/>
<accession>A0A820UWT0</accession>
<sequence length="107" mass="11789">MSTPLDNTSNSFWNGLLDQIIITNRANIDSEILHDAYLVKIKLIQQLRMWLNPPVSSGTRLHLPSPSSISGTQCLSVIGLISNESIVVQTSNRATISIIDPIFSNNK</sequence>
<evidence type="ECO:0000313" key="1">
    <source>
        <dbReference type="EMBL" id="CAF4492063.1"/>
    </source>
</evidence>